<protein>
    <submittedName>
        <fullName evidence="1">Uncharacterized protein</fullName>
    </submittedName>
</protein>
<accession>A0A7J7K9G0</accession>
<sequence length="112" mass="12462">MLGFKQIRTRGNLMFQSLLDLLSRLEEGQGQNLAADLPEIGDEYDDVGTAVRLPPLRESPLVQQNFPERFDEETSVINSIANGDTSSEIISRFISVIGEESLPPVTESNRLQ</sequence>
<proteinExistence type="predicted"/>
<evidence type="ECO:0000313" key="2">
    <source>
        <dbReference type="Proteomes" id="UP000593567"/>
    </source>
</evidence>
<dbReference type="Proteomes" id="UP000593567">
    <property type="component" value="Unassembled WGS sequence"/>
</dbReference>
<keyword evidence="2" id="KW-1185">Reference proteome</keyword>
<organism evidence="1 2">
    <name type="scientific">Bugula neritina</name>
    <name type="common">Brown bryozoan</name>
    <name type="synonym">Sertularia neritina</name>
    <dbReference type="NCBI Taxonomy" id="10212"/>
    <lineage>
        <taxon>Eukaryota</taxon>
        <taxon>Metazoa</taxon>
        <taxon>Spiralia</taxon>
        <taxon>Lophotrochozoa</taxon>
        <taxon>Bryozoa</taxon>
        <taxon>Gymnolaemata</taxon>
        <taxon>Cheilostomatida</taxon>
        <taxon>Flustrina</taxon>
        <taxon>Buguloidea</taxon>
        <taxon>Bugulidae</taxon>
        <taxon>Bugula</taxon>
    </lineage>
</organism>
<name>A0A7J7K9G0_BUGNE</name>
<dbReference type="EMBL" id="VXIV02000902">
    <property type="protein sequence ID" value="KAF6035282.1"/>
    <property type="molecule type" value="Genomic_DNA"/>
</dbReference>
<dbReference type="AlphaFoldDB" id="A0A7J7K9G0"/>
<reference evidence="1" key="1">
    <citation type="submission" date="2020-06" db="EMBL/GenBank/DDBJ databases">
        <title>Draft genome of Bugula neritina, a colonial animal packing powerful symbionts and potential medicines.</title>
        <authorList>
            <person name="Rayko M."/>
        </authorList>
    </citation>
    <scope>NUCLEOTIDE SEQUENCE [LARGE SCALE GENOMIC DNA]</scope>
    <source>
        <strain evidence="1">Kwan_BN1</strain>
    </source>
</reference>
<evidence type="ECO:0000313" key="1">
    <source>
        <dbReference type="EMBL" id="KAF6035282.1"/>
    </source>
</evidence>
<comment type="caution">
    <text evidence="1">The sequence shown here is derived from an EMBL/GenBank/DDBJ whole genome shotgun (WGS) entry which is preliminary data.</text>
</comment>
<gene>
    <name evidence="1" type="ORF">EB796_006409</name>
</gene>